<feature type="domain" description="Ty3 transposon capsid-like protein" evidence="2">
    <location>
        <begin position="110"/>
        <end position="271"/>
    </location>
</feature>
<accession>A0A3N0ZAZ5</accession>
<protein>
    <submittedName>
        <fullName evidence="3">Retrotransposon-derived protein PEG10</fullName>
    </submittedName>
</protein>
<dbReference type="Proteomes" id="UP000281406">
    <property type="component" value="Unassembled WGS sequence"/>
</dbReference>
<feature type="compositionally biased region" description="Low complexity" evidence="1">
    <location>
        <begin position="80"/>
        <end position="95"/>
    </location>
</feature>
<organism evidence="3 4">
    <name type="scientific">Anabarilius grahami</name>
    <name type="common">Kanglang fish</name>
    <name type="synonym">Barilius grahami</name>
    <dbReference type="NCBI Taxonomy" id="495550"/>
    <lineage>
        <taxon>Eukaryota</taxon>
        <taxon>Metazoa</taxon>
        <taxon>Chordata</taxon>
        <taxon>Craniata</taxon>
        <taxon>Vertebrata</taxon>
        <taxon>Euteleostomi</taxon>
        <taxon>Actinopterygii</taxon>
        <taxon>Neopterygii</taxon>
        <taxon>Teleostei</taxon>
        <taxon>Ostariophysi</taxon>
        <taxon>Cypriniformes</taxon>
        <taxon>Xenocyprididae</taxon>
        <taxon>Xenocypridinae</taxon>
        <taxon>Xenocypridinae incertae sedis</taxon>
        <taxon>Anabarilius</taxon>
    </lineage>
</organism>
<dbReference type="InterPro" id="IPR021109">
    <property type="entry name" value="Peptidase_aspartic_dom_sf"/>
</dbReference>
<dbReference type="Pfam" id="PF15794">
    <property type="entry name" value="CCDC106"/>
    <property type="match status" value="1"/>
</dbReference>
<evidence type="ECO:0000259" key="2">
    <source>
        <dbReference type="Pfam" id="PF19259"/>
    </source>
</evidence>
<evidence type="ECO:0000313" key="3">
    <source>
        <dbReference type="EMBL" id="ROL55606.1"/>
    </source>
</evidence>
<dbReference type="Gene3D" id="2.40.70.10">
    <property type="entry name" value="Acid Proteases"/>
    <property type="match status" value="1"/>
</dbReference>
<proteinExistence type="predicted"/>
<evidence type="ECO:0000256" key="1">
    <source>
        <dbReference type="SAM" id="MobiDB-lite"/>
    </source>
</evidence>
<gene>
    <name evidence="3" type="ORF">DPX16_23623</name>
</gene>
<dbReference type="AlphaFoldDB" id="A0A3N0ZAZ5"/>
<name>A0A3N0ZAZ5_ANAGA</name>
<sequence>MATGLDTTGSEGVTVTGDAEVVPESAHLRPSTTSWNGSGALIFKRRPDQYRETSMSQQDPFQALVDALRRTLTINPPTPNTSTSPSPAPAVTSVNTVPSSSPPVYASPMATPAPYAGSAEDCSGFLLQCELVLEMQPHLYPNDTAKIALLISQLRGKALKWADSIWSQHGAITQSYSSFTSHFREVFGKPITDSSAGEKLYNLKQGSMSIYDYALQFRTLAAVSGWNEQALITTYRQGLEPRVRLHLAAYEDNLGLEKFIQLSILHKNVRRMVGPLQLQVGLLHTEGIYLLVLEDSTADVVLGRPWLEQHNPTISWKSGEILKWGEACFSNCISELPIPRAPSNKLPVCTTSIESPVEKRSIDIPECYAPFSDAILKTFLRTRSVSHSCKQHSVDHNTIALTAIIAELQIIATPELHIPEFQGVKKDRVQGIAKHWLEKGNARPENRGGSRENEEQAAKKDMVRKHIQSFNCRASHYARCGAPGRKFLPSDLSVAKMHQMFLEQNHQQVSYSLYWSIFVYDFNLAFGHPAKDVCSSCVKFRVAINDPDLTAEEKRSKILLYTLHRRRARQFYDTLNDVGDTFTVCFDIMENLVLPRSAIGQTYYSRQCYDFKEAAARFTTTQRSFKISEARVLQISGDKLGIKPVFAGEFCQHSVLKRGKRWCQFKPAPLPDVNCIKEAKRTDVLKLLGTFVCVFQIVKDLLHLRQGLICVFQILGPFGAPRDQHPAELRVQDC</sequence>
<dbReference type="PANTHER" id="PTHR15503">
    <property type="entry name" value="LDOC1 RELATED"/>
    <property type="match status" value="1"/>
</dbReference>
<dbReference type="InterPro" id="IPR031591">
    <property type="entry name" value="CCDC106"/>
</dbReference>
<dbReference type="Pfam" id="PF19259">
    <property type="entry name" value="Ty3_capsid"/>
    <property type="match status" value="1"/>
</dbReference>
<feature type="region of interest" description="Disordered" evidence="1">
    <location>
        <begin position="439"/>
        <end position="458"/>
    </location>
</feature>
<keyword evidence="4" id="KW-1185">Reference proteome</keyword>
<evidence type="ECO:0000313" key="4">
    <source>
        <dbReference type="Proteomes" id="UP000281406"/>
    </source>
</evidence>
<comment type="caution">
    <text evidence="3">The sequence shown here is derived from an EMBL/GenBank/DDBJ whole genome shotgun (WGS) entry which is preliminary data.</text>
</comment>
<dbReference type="InterPro" id="IPR045358">
    <property type="entry name" value="Ty3_capsid"/>
</dbReference>
<dbReference type="InterPro" id="IPR032567">
    <property type="entry name" value="RTL1-rel"/>
</dbReference>
<dbReference type="PANTHER" id="PTHR15503:SF22">
    <property type="entry name" value="TRANSPOSON TY3-I GAG POLYPROTEIN"/>
    <property type="match status" value="1"/>
</dbReference>
<dbReference type="OrthoDB" id="5989194at2759"/>
<feature type="region of interest" description="Disordered" evidence="1">
    <location>
        <begin position="74"/>
        <end position="95"/>
    </location>
</feature>
<dbReference type="EMBL" id="RJVU01000082">
    <property type="protein sequence ID" value="ROL55606.1"/>
    <property type="molecule type" value="Genomic_DNA"/>
</dbReference>
<reference evidence="3 4" key="1">
    <citation type="submission" date="2018-10" db="EMBL/GenBank/DDBJ databases">
        <title>Genome assembly for a Yunnan-Guizhou Plateau 3E fish, Anabarilius grahami (Regan), and its evolutionary and genetic applications.</title>
        <authorList>
            <person name="Jiang W."/>
        </authorList>
    </citation>
    <scope>NUCLEOTIDE SEQUENCE [LARGE SCALE GENOMIC DNA]</scope>
    <source>
        <strain evidence="3">AG-KIZ</strain>
        <tissue evidence="3">Muscle</tissue>
    </source>
</reference>